<dbReference type="SUPFAM" id="SSF55874">
    <property type="entry name" value="ATPase domain of HSP90 chaperone/DNA topoisomerase II/histidine kinase"/>
    <property type="match status" value="1"/>
</dbReference>
<dbReference type="EMBL" id="CQQC01000703">
    <property type="protein sequence ID" value="CNV35117.1"/>
    <property type="molecule type" value="Genomic_DNA"/>
</dbReference>
<dbReference type="InterPro" id="IPR036890">
    <property type="entry name" value="HATPase_C_sf"/>
</dbReference>
<evidence type="ECO:0000313" key="2">
    <source>
        <dbReference type="EMBL" id="CNV35117.1"/>
    </source>
</evidence>
<proteinExistence type="predicted"/>
<dbReference type="Proteomes" id="UP000039217">
    <property type="component" value="Unassembled WGS sequence"/>
</dbReference>
<dbReference type="Gene3D" id="3.30.565.10">
    <property type="entry name" value="Histidine kinase-like ATPase, C-terminal domain"/>
    <property type="match status" value="1"/>
</dbReference>
<sequence>MLLSPSLPLRPSASATGFQSASVVVTAERALPAWPLPAPPLEPELHAASITAAAVVIATILPACLAPAMRVPSIRCIHGVDGSSVSHGLSGDYETTMKLDRTDPGTARRPHRRPGRVSAGRRGSSTRGTHAHPRRGHQRHRPTCPSAIATGSRRNPVSWNNIQRPSAAAARRARARTSIRQRCGPRTSHPLSLLTTELELALRRPRSNPELLAAIRSALAETTDTARTTGGTGLGLAIVDTLSQRNHASVTARNRAAGGAEISLRLALG</sequence>
<reference evidence="2 3" key="1">
    <citation type="submission" date="2015-03" db="EMBL/GenBank/DDBJ databases">
        <authorList>
            <consortium name="Pathogen Informatics"/>
        </authorList>
    </citation>
    <scope>NUCLEOTIDE SEQUENCE [LARGE SCALE GENOMIC DNA]</scope>
    <source>
        <strain evidence="2 3">D00501624</strain>
    </source>
</reference>
<organism evidence="2 3">
    <name type="scientific">Mycobacterium tuberculosis</name>
    <dbReference type="NCBI Taxonomy" id="1773"/>
    <lineage>
        <taxon>Bacteria</taxon>
        <taxon>Bacillati</taxon>
        <taxon>Actinomycetota</taxon>
        <taxon>Actinomycetes</taxon>
        <taxon>Mycobacteriales</taxon>
        <taxon>Mycobacteriaceae</taxon>
        <taxon>Mycobacterium</taxon>
        <taxon>Mycobacterium tuberculosis complex</taxon>
    </lineage>
</organism>
<feature type="compositionally biased region" description="Basic residues" evidence="1">
    <location>
        <begin position="129"/>
        <end position="142"/>
    </location>
</feature>
<dbReference type="AlphaFoldDB" id="A0A655EUD9"/>
<name>A0A655EUD9_MYCTX</name>
<accession>A0A655EUD9</accession>
<protein>
    <submittedName>
        <fullName evidence="2">Uncharacterized protein</fullName>
    </submittedName>
</protein>
<feature type="region of interest" description="Disordered" evidence="1">
    <location>
        <begin position="85"/>
        <end position="159"/>
    </location>
</feature>
<evidence type="ECO:0000256" key="1">
    <source>
        <dbReference type="SAM" id="MobiDB-lite"/>
    </source>
</evidence>
<gene>
    <name evidence="2" type="ORF">ERS007661_02138</name>
</gene>
<evidence type="ECO:0000313" key="3">
    <source>
        <dbReference type="Proteomes" id="UP000039217"/>
    </source>
</evidence>